<dbReference type="EMBL" id="FZMO01000121">
    <property type="protein sequence ID" value="SNQ47892.1"/>
    <property type="molecule type" value="Genomic_DNA"/>
</dbReference>
<name>A0A2I2KQE9_9ACTN</name>
<dbReference type="Proteomes" id="UP000234331">
    <property type="component" value="Unassembled WGS sequence"/>
</dbReference>
<protein>
    <submittedName>
        <fullName evidence="1">Uncharacterized protein</fullName>
    </submittedName>
</protein>
<evidence type="ECO:0000313" key="1">
    <source>
        <dbReference type="EMBL" id="SNQ47892.1"/>
    </source>
</evidence>
<dbReference type="AlphaFoldDB" id="A0A2I2KQE9"/>
<accession>A0A2I2KQE9</accession>
<evidence type="ECO:0000313" key="2">
    <source>
        <dbReference type="Proteomes" id="UP000234331"/>
    </source>
</evidence>
<proteinExistence type="predicted"/>
<keyword evidence="2" id="KW-1185">Reference proteome</keyword>
<organism evidence="1 2">
    <name type="scientific">Frankia canadensis</name>
    <dbReference type="NCBI Taxonomy" id="1836972"/>
    <lineage>
        <taxon>Bacteria</taxon>
        <taxon>Bacillati</taxon>
        <taxon>Actinomycetota</taxon>
        <taxon>Actinomycetes</taxon>
        <taxon>Frankiales</taxon>
        <taxon>Frankiaceae</taxon>
        <taxon>Frankia</taxon>
    </lineage>
</organism>
<reference evidence="1 2" key="1">
    <citation type="submission" date="2017-06" db="EMBL/GenBank/DDBJ databases">
        <authorList>
            <person name="Kim H.J."/>
            <person name="Triplett B.A."/>
        </authorList>
    </citation>
    <scope>NUCLEOTIDE SEQUENCE [LARGE SCALE GENOMIC DNA]</scope>
    <source>
        <strain evidence="1">FRACA_ARgP5</strain>
    </source>
</reference>
<gene>
    <name evidence="1" type="ORF">FRACA_2070006</name>
</gene>
<sequence>MWPAPGPALTVMWPAPVEPARMLRRGAARQRSRDGGDPDAVRAVRLRAPISPLCVLAHSWREL</sequence>